<name>A0A8R1U045_ONCVO</name>
<sequence length="138" mass="16341">MSFFSGTILITCESISSTYVILSEQRQQDHYIDSVGNFHLWCLAKRPNDFVHKHIITFTLRKFNSEIVYIFRSFRSESICLEINLVTLGDTECIIPEYFIAHKLVLSIYQFFQDRSSNRHLNKLWMKLTVVTERKIIL</sequence>
<organism evidence="1 2">
    <name type="scientific">Onchocerca volvulus</name>
    <dbReference type="NCBI Taxonomy" id="6282"/>
    <lineage>
        <taxon>Eukaryota</taxon>
        <taxon>Metazoa</taxon>
        <taxon>Ecdysozoa</taxon>
        <taxon>Nematoda</taxon>
        <taxon>Chromadorea</taxon>
        <taxon>Rhabditida</taxon>
        <taxon>Spirurina</taxon>
        <taxon>Spiruromorpha</taxon>
        <taxon>Filarioidea</taxon>
        <taxon>Onchocercidae</taxon>
        <taxon>Onchocerca</taxon>
    </lineage>
</organism>
<dbReference type="AlphaFoldDB" id="A0A8R1U045"/>
<dbReference type="EnsemblMetazoa" id="OVOC8195.1">
    <property type="protein sequence ID" value="OVOC8195.1"/>
    <property type="gene ID" value="WBGene00245004"/>
</dbReference>
<keyword evidence="2" id="KW-1185">Reference proteome</keyword>
<proteinExistence type="predicted"/>
<dbReference type="EMBL" id="CMVM020000247">
    <property type="status" value="NOT_ANNOTATED_CDS"/>
    <property type="molecule type" value="Genomic_DNA"/>
</dbReference>
<evidence type="ECO:0000313" key="2">
    <source>
        <dbReference type="Proteomes" id="UP000024404"/>
    </source>
</evidence>
<dbReference type="Proteomes" id="UP000024404">
    <property type="component" value="Unassembled WGS sequence"/>
</dbReference>
<reference evidence="2" key="1">
    <citation type="submission" date="2013-10" db="EMBL/GenBank/DDBJ databases">
        <title>Genome sequencing of Onchocerca volvulus.</title>
        <authorList>
            <person name="Cotton J."/>
            <person name="Tsai J."/>
            <person name="Stanley E."/>
            <person name="Tracey A."/>
            <person name="Holroyd N."/>
            <person name="Lustigman S."/>
            <person name="Berriman M."/>
        </authorList>
    </citation>
    <scope>NUCLEOTIDE SEQUENCE</scope>
</reference>
<reference evidence="1" key="2">
    <citation type="submission" date="2022-06" db="UniProtKB">
        <authorList>
            <consortium name="EnsemblMetazoa"/>
        </authorList>
    </citation>
    <scope>IDENTIFICATION</scope>
</reference>
<evidence type="ECO:0000313" key="1">
    <source>
        <dbReference type="EnsemblMetazoa" id="OVOC8195.1"/>
    </source>
</evidence>
<accession>A0A8R1U045</accession>
<protein>
    <submittedName>
        <fullName evidence="1">Uncharacterized protein</fullName>
    </submittedName>
</protein>